<dbReference type="Pfam" id="PF25969">
    <property type="entry name" value="NUDT9_N"/>
    <property type="match status" value="1"/>
</dbReference>
<dbReference type="InterPro" id="IPR036397">
    <property type="entry name" value="RNaseH_sf"/>
</dbReference>
<keyword evidence="6" id="KW-1185">Reference proteome</keyword>
<feature type="region of interest" description="Disordered" evidence="4">
    <location>
        <begin position="471"/>
        <end position="517"/>
    </location>
</feature>
<sequence length="808" mass="90787">MTSAAPETAMSHFMSKRNREKVAYNGHMFTFDRLNAAGTVKFWRCDQRSMEECKARIHTLVSTGEVIKEINHHCHGSDAARVQVKAIVARKWKKRRVSVIAVDGKQFQCKGIGIVRLQPAEGGTPVEVEVIVTSVKPLGFDFVLGMNGIAVLGGVPVDVERRVRFGLEKSVACVATVTELRLDERDFAASHNHDTRSWTTLWKWSGSRSQASCTTPQRSIRQLKKPGPPMKRNCRTGSRIDGFVKRRINDASASWDEVVDDRELRGLLLEIADAMKKWDPAQGIRDISGDSAKVEVDASALGIGVALEVSGSIIEDAAWLRPHDSCHINMAELDAVIKGLNLVLTWQMKKIELITNSATVHRWISDSLSVRTRLKTKAASEMLIRRRVGLVLSLGREYNLDLTITLVRSADNKVDALTRVLQRLNTYSATLTVVASTDPSDAVQPLSEDRWAKDKSAEVVRDRITTSAQNSDQILRCARRSTTSASPEEPVSSEQGVDGCGRTTSASAEERAPSEQASQPPLVIMNVQHNFVALAGGAVLLFVTVSYGQHACSKESPPEPVLFSRPEKRLWNSTNPYVGVKWNVPCCWDTCDPPMSDPLFKPKFNAKDGKVDRRRVATKCGRGTYHVGKGMPYNPAGKTGYAGLGYFRRWGPNFYVKVLLTMKQKDQMYVLCKKNSSSYFEGFVDDVENEFPKNLQNLLEQYLYEDNVPEKERKLLIQEARKSSEQYLSGSIPHPWNTDNAWIEIINYLVRCEKNQKVCNAFVKHDREDHVWRPWSNVHTIRDMVVHLKRHQKHSNITLEYSAHCTKE</sequence>
<dbReference type="GO" id="GO:0008270">
    <property type="term" value="F:zinc ion binding"/>
    <property type="evidence" value="ECO:0007669"/>
    <property type="project" value="UniProtKB-KW"/>
</dbReference>
<dbReference type="WBParaSite" id="TMUE_2000007614.1">
    <property type="protein sequence ID" value="TMUE_2000007614.1"/>
    <property type="gene ID" value="WBGene00286850"/>
</dbReference>
<proteinExistence type="predicted"/>
<evidence type="ECO:0000256" key="4">
    <source>
        <dbReference type="SAM" id="MobiDB-lite"/>
    </source>
</evidence>
<keyword evidence="2" id="KW-0863">Zinc-finger</keyword>
<protein>
    <submittedName>
        <fullName evidence="7">FLYWCH-type domain-containing protein</fullName>
    </submittedName>
</protein>
<dbReference type="Proteomes" id="UP000046395">
    <property type="component" value="Unassembled WGS sequence"/>
</dbReference>
<feature type="domain" description="FLYWCH-type" evidence="5">
    <location>
        <begin position="15"/>
        <end position="75"/>
    </location>
</feature>
<reference evidence="7" key="1">
    <citation type="submission" date="2019-12" db="UniProtKB">
        <authorList>
            <consortium name="WormBaseParasite"/>
        </authorList>
    </citation>
    <scope>IDENTIFICATION</scope>
</reference>
<dbReference type="Pfam" id="PF04500">
    <property type="entry name" value="FLYWCH"/>
    <property type="match status" value="1"/>
</dbReference>
<dbReference type="GO" id="GO:0047631">
    <property type="term" value="F:ADP-ribose diphosphatase activity"/>
    <property type="evidence" value="ECO:0007669"/>
    <property type="project" value="InterPro"/>
</dbReference>
<keyword evidence="1" id="KW-0479">Metal-binding</keyword>
<dbReference type="InterPro" id="IPR039989">
    <property type="entry name" value="NUDT9"/>
</dbReference>
<dbReference type="SUPFAM" id="SSF53098">
    <property type="entry name" value="Ribonuclease H-like"/>
    <property type="match status" value="1"/>
</dbReference>
<evidence type="ECO:0000313" key="6">
    <source>
        <dbReference type="Proteomes" id="UP000046395"/>
    </source>
</evidence>
<dbReference type="GO" id="GO:0003676">
    <property type="term" value="F:nucleic acid binding"/>
    <property type="evidence" value="ECO:0007669"/>
    <property type="project" value="InterPro"/>
</dbReference>
<organism evidence="6 7">
    <name type="scientific">Trichuris muris</name>
    <name type="common">Mouse whipworm</name>
    <dbReference type="NCBI Taxonomy" id="70415"/>
    <lineage>
        <taxon>Eukaryota</taxon>
        <taxon>Metazoa</taxon>
        <taxon>Ecdysozoa</taxon>
        <taxon>Nematoda</taxon>
        <taxon>Enoplea</taxon>
        <taxon>Dorylaimia</taxon>
        <taxon>Trichinellida</taxon>
        <taxon>Trichuridae</taxon>
        <taxon>Trichuris</taxon>
    </lineage>
</organism>
<keyword evidence="3" id="KW-0862">Zinc</keyword>
<evidence type="ECO:0000259" key="5">
    <source>
        <dbReference type="Pfam" id="PF04500"/>
    </source>
</evidence>
<dbReference type="InterPro" id="IPR012337">
    <property type="entry name" value="RNaseH-like_sf"/>
</dbReference>
<accession>A0A5S6QKC2</accession>
<evidence type="ECO:0000256" key="3">
    <source>
        <dbReference type="ARBA" id="ARBA00022833"/>
    </source>
</evidence>
<dbReference type="PANTHER" id="PTHR13030:SF8">
    <property type="entry name" value="ADP-RIBOSE PYROPHOSPHATASE, MITOCHONDRIAL"/>
    <property type="match status" value="1"/>
</dbReference>
<name>A0A5S6QKC2_TRIMR</name>
<evidence type="ECO:0000313" key="7">
    <source>
        <dbReference type="WBParaSite" id="TMUE_2000007614.1"/>
    </source>
</evidence>
<dbReference type="Gene3D" id="2.20.25.240">
    <property type="match status" value="1"/>
</dbReference>
<evidence type="ECO:0000256" key="1">
    <source>
        <dbReference type="ARBA" id="ARBA00022723"/>
    </source>
</evidence>
<dbReference type="PANTHER" id="PTHR13030">
    <property type="entry name" value="NUDIX HYDROLASE"/>
    <property type="match status" value="1"/>
</dbReference>
<dbReference type="Gene3D" id="3.30.420.10">
    <property type="entry name" value="Ribonuclease H-like superfamily/Ribonuclease H"/>
    <property type="match status" value="1"/>
</dbReference>
<dbReference type="InterPro" id="IPR007588">
    <property type="entry name" value="Znf_FLYWCH"/>
</dbReference>
<evidence type="ECO:0000256" key="2">
    <source>
        <dbReference type="ARBA" id="ARBA00022771"/>
    </source>
</evidence>
<dbReference type="AlphaFoldDB" id="A0A5S6QKC2"/>